<evidence type="ECO:0000256" key="1">
    <source>
        <dbReference type="ARBA" id="ARBA00001936"/>
    </source>
</evidence>
<protein>
    <recommendedName>
        <fullName evidence="8">Nudix hydrolase domain-containing protein</fullName>
    </recommendedName>
</protein>
<dbReference type="AlphaFoldDB" id="A0A482VVW9"/>
<accession>A0A482VVW9</accession>
<dbReference type="EMBL" id="QDEB01060742">
    <property type="protein sequence ID" value="RZC36558.1"/>
    <property type="molecule type" value="Genomic_DNA"/>
</dbReference>
<dbReference type="Proteomes" id="UP000292052">
    <property type="component" value="Unassembled WGS sequence"/>
</dbReference>
<evidence type="ECO:0000256" key="4">
    <source>
        <dbReference type="ARBA" id="ARBA00022723"/>
    </source>
</evidence>
<evidence type="ECO:0000256" key="7">
    <source>
        <dbReference type="ARBA" id="ARBA00023211"/>
    </source>
</evidence>
<dbReference type="PROSITE" id="PS51462">
    <property type="entry name" value="NUDIX"/>
    <property type="match status" value="1"/>
</dbReference>
<keyword evidence="5" id="KW-0378">Hydrolase</keyword>
<evidence type="ECO:0000313" key="10">
    <source>
        <dbReference type="Proteomes" id="UP000292052"/>
    </source>
</evidence>
<dbReference type="CDD" id="cd18870">
    <property type="entry name" value="NUDIX_AcylCoAdiphos_Nudt19"/>
    <property type="match status" value="1"/>
</dbReference>
<dbReference type="Gene3D" id="3.90.79.10">
    <property type="entry name" value="Nucleoside Triphosphate Pyrophosphohydrolase"/>
    <property type="match status" value="1"/>
</dbReference>
<dbReference type="SUPFAM" id="SSF55811">
    <property type="entry name" value="Nudix"/>
    <property type="match status" value="1"/>
</dbReference>
<dbReference type="GO" id="GO:0016818">
    <property type="term" value="F:hydrolase activity, acting on acid anhydrides, in phosphorus-containing anhydrides"/>
    <property type="evidence" value="ECO:0007669"/>
    <property type="project" value="InterPro"/>
</dbReference>
<proteinExistence type="inferred from homology"/>
<dbReference type="OrthoDB" id="1695362at2759"/>
<comment type="similarity">
    <text evidence="3">Belongs to the Nudix hydrolase family.</text>
</comment>
<organism evidence="9 10">
    <name type="scientific">Asbolus verrucosus</name>
    <name type="common">Desert ironclad beetle</name>
    <dbReference type="NCBI Taxonomy" id="1661398"/>
    <lineage>
        <taxon>Eukaryota</taxon>
        <taxon>Metazoa</taxon>
        <taxon>Ecdysozoa</taxon>
        <taxon>Arthropoda</taxon>
        <taxon>Hexapoda</taxon>
        <taxon>Insecta</taxon>
        <taxon>Pterygota</taxon>
        <taxon>Neoptera</taxon>
        <taxon>Endopterygota</taxon>
        <taxon>Coleoptera</taxon>
        <taxon>Polyphaga</taxon>
        <taxon>Cucujiformia</taxon>
        <taxon>Tenebrionidae</taxon>
        <taxon>Pimeliinae</taxon>
        <taxon>Asbolus</taxon>
    </lineage>
</organism>
<dbReference type="InterPro" id="IPR015797">
    <property type="entry name" value="NUDIX_hydrolase-like_dom_sf"/>
</dbReference>
<evidence type="ECO:0000256" key="3">
    <source>
        <dbReference type="ARBA" id="ARBA00005582"/>
    </source>
</evidence>
<comment type="caution">
    <text evidence="9">The sequence shown here is derived from an EMBL/GenBank/DDBJ whole genome shotgun (WGS) entry which is preliminary data.</text>
</comment>
<evidence type="ECO:0000256" key="5">
    <source>
        <dbReference type="ARBA" id="ARBA00022801"/>
    </source>
</evidence>
<keyword evidence="7" id="KW-0464">Manganese</keyword>
<sequence length="348" mass="40395">MRPNLKIWRESASLILAAKSVFTQSSLFNYKILCLKRSSKSQFMPEMYVFPGGNVEKNDSSSQWLKLYEKFGFGKESFDELKPTENMPKILQDDGENELPKYLSFRISAIRETFEECGVLLCKSPKINHDVNSKWASFVGGLELIKWQHKVHDDSLEFLNLCSHFQIYPDVWALKNWSNWLTPPPLPSLKFNTIFFLATLPQMPTVNSDEKEIQDLMWTTPDHYLSLSDEQTVLLPLPQFYEISRLRTVTDIDTLSNFANERSKHGFEPYWPFRVKTDDGLIYSILPGDDLYPAEINKDNTETLRLAKLPECNTKNRILHTSKYSNAIQVQNFTPNCNHLTPYRNCTL</sequence>
<dbReference type="PANTHER" id="PTHR12318:SF0">
    <property type="entry name" value="ACYL-COENZYME A DIPHOSPHATASE NUDT19"/>
    <property type="match status" value="1"/>
</dbReference>
<comment type="cofactor">
    <cofactor evidence="1">
        <name>Mn(2+)</name>
        <dbReference type="ChEBI" id="CHEBI:29035"/>
    </cofactor>
</comment>
<evidence type="ECO:0000259" key="8">
    <source>
        <dbReference type="PROSITE" id="PS51462"/>
    </source>
</evidence>
<dbReference type="PANTHER" id="PTHR12318">
    <property type="entry name" value="TESTOSTERONE-REGULATED PROTEIN RP2"/>
    <property type="match status" value="1"/>
</dbReference>
<evidence type="ECO:0000256" key="2">
    <source>
        <dbReference type="ARBA" id="ARBA00001946"/>
    </source>
</evidence>
<evidence type="ECO:0000256" key="6">
    <source>
        <dbReference type="ARBA" id="ARBA00022842"/>
    </source>
</evidence>
<dbReference type="GO" id="GO:0005739">
    <property type="term" value="C:mitochondrion"/>
    <property type="evidence" value="ECO:0007669"/>
    <property type="project" value="TreeGrafter"/>
</dbReference>
<keyword evidence="4" id="KW-0479">Metal-binding</keyword>
<dbReference type="GO" id="GO:0046872">
    <property type="term" value="F:metal ion binding"/>
    <property type="evidence" value="ECO:0007669"/>
    <property type="project" value="UniProtKB-KW"/>
</dbReference>
<keyword evidence="10" id="KW-1185">Reference proteome</keyword>
<reference evidence="9 10" key="1">
    <citation type="submission" date="2017-03" db="EMBL/GenBank/DDBJ databases">
        <title>Genome of the blue death feigning beetle - Asbolus verrucosus.</title>
        <authorList>
            <person name="Rider S.D."/>
        </authorList>
    </citation>
    <scope>NUCLEOTIDE SEQUENCE [LARGE SCALE GENOMIC DNA]</scope>
    <source>
        <strain evidence="9">Butters</strain>
        <tissue evidence="9">Head and leg muscle</tissue>
    </source>
</reference>
<evidence type="ECO:0000313" key="9">
    <source>
        <dbReference type="EMBL" id="RZC36558.1"/>
    </source>
</evidence>
<feature type="domain" description="Nudix hydrolase" evidence="8">
    <location>
        <begin position="7"/>
        <end position="241"/>
    </location>
</feature>
<dbReference type="InterPro" id="IPR000086">
    <property type="entry name" value="NUDIX_hydrolase_dom"/>
</dbReference>
<gene>
    <name evidence="9" type="ORF">BDFB_000473</name>
</gene>
<keyword evidence="6" id="KW-0460">Magnesium</keyword>
<dbReference type="InterPro" id="IPR039121">
    <property type="entry name" value="NUDT19"/>
</dbReference>
<name>A0A482VVW9_ASBVE</name>
<comment type="cofactor">
    <cofactor evidence="2">
        <name>Mg(2+)</name>
        <dbReference type="ChEBI" id="CHEBI:18420"/>
    </cofactor>
</comment>
<dbReference type="STRING" id="1661398.A0A482VVW9"/>